<reference evidence="1" key="1">
    <citation type="submission" date="2018-02" db="EMBL/GenBank/DDBJ databases">
        <title>Rhizophora mucronata_Transcriptome.</title>
        <authorList>
            <person name="Meera S.P."/>
            <person name="Sreeshan A."/>
            <person name="Augustine A."/>
        </authorList>
    </citation>
    <scope>NUCLEOTIDE SEQUENCE</scope>
    <source>
        <tissue evidence="1">Leaf</tissue>
    </source>
</reference>
<proteinExistence type="predicted"/>
<sequence>MSHWWFYKLGLVSLEILCVED</sequence>
<accession>A0A2P2PCI9</accession>
<organism evidence="1">
    <name type="scientific">Rhizophora mucronata</name>
    <name type="common">Asiatic mangrove</name>
    <dbReference type="NCBI Taxonomy" id="61149"/>
    <lineage>
        <taxon>Eukaryota</taxon>
        <taxon>Viridiplantae</taxon>
        <taxon>Streptophyta</taxon>
        <taxon>Embryophyta</taxon>
        <taxon>Tracheophyta</taxon>
        <taxon>Spermatophyta</taxon>
        <taxon>Magnoliopsida</taxon>
        <taxon>eudicotyledons</taxon>
        <taxon>Gunneridae</taxon>
        <taxon>Pentapetalae</taxon>
        <taxon>rosids</taxon>
        <taxon>fabids</taxon>
        <taxon>Malpighiales</taxon>
        <taxon>Rhizophoraceae</taxon>
        <taxon>Rhizophora</taxon>
    </lineage>
</organism>
<protein>
    <submittedName>
        <fullName evidence="1">Uncharacterized protein</fullName>
    </submittedName>
</protein>
<dbReference type="EMBL" id="GGEC01071895">
    <property type="protein sequence ID" value="MBX52379.1"/>
    <property type="molecule type" value="Transcribed_RNA"/>
</dbReference>
<name>A0A2P2PCI9_RHIMU</name>
<evidence type="ECO:0000313" key="1">
    <source>
        <dbReference type="EMBL" id="MBX52379.1"/>
    </source>
</evidence>
<dbReference type="AlphaFoldDB" id="A0A2P2PCI9"/>